<keyword evidence="1" id="KW-0812">Transmembrane</keyword>
<gene>
    <name evidence="2" type="ORF">BHK98_07900</name>
</gene>
<keyword evidence="1" id="KW-1133">Transmembrane helix</keyword>
<keyword evidence="3" id="KW-1185">Reference proteome</keyword>
<dbReference type="EMBL" id="MJIE01000001">
    <property type="protein sequence ID" value="OLR55988.1"/>
    <property type="molecule type" value="Genomic_DNA"/>
</dbReference>
<evidence type="ECO:0000313" key="2">
    <source>
        <dbReference type="EMBL" id="OLR55988.1"/>
    </source>
</evidence>
<keyword evidence="1" id="KW-0472">Membrane</keyword>
<proteinExistence type="predicted"/>
<dbReference type="STRING" id="1261640.BHK98_07900"/>
<name>A0A1Q9JIF2_9FIRM</name>
<dbReference type="OrthoDB" id="2047423at2"/>
<dbReference type="Pfam" id="PF19615">
    <property type="entry name" value="DUF6120"/>
    <property type="match status" value="1"/>
</dbReference>
<comment type="caution">
    <text evidence="2">The sequence shown here is derived from an EMBL/GenBank/DDBJ whole genome shotgun (WGS) entry which is preliminary data.</text>
</comment>
<evidence type="ECO:0000313" key="3">
    <source>
        <dbReference type="Proteomes" id="UP000187404"/>
    </source>
</evidence>
<sequence>MKKSTLDTELNTYFRNIRLLFPVYAGAERRYVKALRREIRIYAEEHEGASISEIIGKFGSAKDVVKSYLNAMENEELYRYLRRWNRIRRFLAVILLAAFILSAAKIGFVFYNFYTGLDSIAVTEETVIE</sequence>
<dbReference type="InterPro" id="IPR046123">
    <property type="entry name" value="DUF6120"/>
</dbReference>
<reference evidence="2 3" key="1">
    <citation type="journal article" date="2016" name="Appl. Environ. Microbiol.">
        <title>Function and Phylogeny of Bacterial Butyryl Coenzyme A:Acetate Transferases and Their Diversity in the Proximal Colon of Swine.</title>
        <authorList>
            <person name="Trachsel J."/>
            <person name="Bayles D.O."/>
            <person name="Looft T."/>
            <person name="Levine U.Y."/>
            <person name="Allen H.K."/>
        </authorList>
    </citation>
    <scope>NUCLEOTIDE SEQUENCE [LARGE SCALE GENOMIC DNA]</scope>
    <source>
        <strain evidence="2 3">68-3-10</strain>
    </source>
</reference>
<organism evidence="2 3">
    <name type="scientific">Hornefia porci</name>
    <dbReference type="NCBI Taxonomy" id="2652292"/>
    <lineage>
        <taxon>Bacteria</taxon>
        <taxon>Bacillati</taxon>
        <taxon>Bacillota</taxon>
        <taxon>Clostridia</taxon>
        <taxon>Peptostreptococcales</taxon>
        <taxon>Anaerovoracaceae</taxon>
        <taxon>Hornefia</taxon>
    </lineage>
</organism>
<protein>
    <submittedName>
        <fullName evidence="2">Uncharacterized protein</fullName>
    </submittedName>
</protein>
<evidence type="ECO:0000256" key="1">
    <source>
        <dbReference type="SAM" id="Phobius"/>
    </source>
</evidence>
<dbReference type="AlphaFoldDB" id="A0A1Q9JIF2"/>
<dbReference type="Proteomes" id="UP000187404">
    <property type="component" value="Unassembled WGS sequence"/>
</dbReference>
<feature type="transmembrane region" description="Helical" evidence="1">
    <location>
        <begin position="90"/>
        <end position="114"/>
    </location>
</feature>
<dbReference type="RefSeq" id="WP_075713164.1">
    <property type="nucleotide sequence ID" value="NZ_MJIE01000001.1"/>
</dbReference>
<accession>A0A1Q9JIF2</accession>